<organism evidence="2 3">
    <name type="scientific">Anisodus acutangulus</name>
    <dbReference type="NCBI Taxonomy" id="402998"/>
    <lineage>
        <taxon>Eukaryota</taxon>
        <taxon>Viridiplantae</taxon>
        <taxon>Streptophyta</taxon>
        <taxon>Embryophyta</taxon>
        <taxon>Tracheophyta</taxon>
        <taxon>Spermatophyta</taxon>
        <taxon>Magnoliopsida</taxon>
        <taxon>eudicotyledons</taxon>
        <taxon>Gunneridae</taxon>
        <taxon>Pentapetalae</taxon>
        <taxon>asterids</taxon>
        <taxon>lamiids</taxon>
        <taxon>Solanales</taxon>
        <taxon>Solanaceae</taxon>
        <taxon>Solanoideae</taxon>
        <taxon>Hyoscyameae</taxon>
        <taxon>Anisodus</taxon>
    </lineage>
</organism>
<protein>
    <submittedName>
        <fullName evidence="2">Uncharacterized protein</fullName>
    </submittedName>
</protein>
<evidence type="ECO:0000256" key="1">
    <source>
        <dbReference type="SAM" id="MobiDB-lite"/>
    </source>
</evidence>
<feature type="compositionally biased region" description="Polar residues" evidence="1">
    <location>
        <begin position="1"/>
        <end position="15"/>
    </location>
</feature>
<dbReference type="AlphaFoldDB" id="A0A9Q1R3P4"/>
<evidence type="ECO:0000313" key="2">
    <source>
        <dbReference type="EMBL" id="KAJ8538497.1"/>
    </source>
</evidence>
<proteinExistence type="predicted"/>
<gene>
    <name evidence="2" type="ORF">K7X08_027718</name>
</gene>
<dbReference type="Proteomes" id="UP001152561">
    <property type="component" value="Unassembled WGS sequence"/>
</dbReference>
<reference evidence="3" key="1">
    <citation type="journal article" date="2023" name="Proc. Natl. Acad. Sci. U.S.A.">
        <title>Genomic and structural basis for evolution of tropane alkaloid biosynthesis.</title>
        <authorList>
            <person name="Wanga Y.-J."/>
            <person name="Taina T."/>
            <person name="Yua J.-Y."/>
            <person name="Lia J."/>
            <person name="Xua B."/>
            <person name="Chenc J."/>
            <person name="D'Auriad J.C."/>
            <person name="Huanga J.-P."/>
            <person name="Huanga S.-X."/>
        </authorList>
    </citation>
    <scope>NUCLEOTIDE SEQUENCE [LARGE SCALE GENOMIC DNA]</scope>
    <source>
        <strain evidence="3">cv. KIB-2019</strain>
    </source>
</reference>
<feature type="region of interest" description="Disordered" evidence="1">
    <location>
        <begin position="1"/>
        <end position="24"/>
    </location>
</feature>
<evidence type="ECO:0000313" key="3">
    <source>
        <dbReference type="Proteomes" id="UP001152561"/>
    </source>
</evidence>
<accession>A0A9Q1R3P4</accession>
<keyword evidence="3" id="KW-1185">Reference proteome</keyword>
<comment type="caution">
    <text evidence="2">The sequence shown here is derived from an EMBL/GenBank/DDBJ whole genome shotgun (WGS) entry which is preliminary data.</text>
</comment>
<name>A0A9Q1R3P4_9SOLA</name>
<dbReference type="EMBL" id="JAJAGQ010000017">
    <property type="protein sequence ID" value="KAJ8538497.1"/>
    <property type="molecule type" value="Genomic_DNA"/>
</dbReference>
<sequence length="96" mass="10715">MSSLNKAQQMKNNGKGSEHENLGEVCLLDQSQGELPSLPIESEIQSRGHLMVYVDDKGVGSYPLSREEITLVVEVSREDMKEVLIADKEIEQISQQ</sequence>